<feature type="non-terminal residue" evidence="1">
    <location>
        <position position="43"/>
    </location>
</feature>
<evidence type="ECO:0008006" key="2">
    <source>
        <dbReference type="Google" id="ProtNLM"/>
    </source>
</evidence>
<sequence length="43" mass="4511">VRQSAVSFKTKGLTFEGVMAQPEGEESGLPGVVICHPHPLYGG</sequence>
<gene>
    <name evidence="1" type="ORF">METZ01_LOCUS312667</name>
</gene>
<evidence type="ECO:0000313" key="1">
    <source>
        <dbReference type="EMBL" id="SVC59813.1"/>
    </source>
</evidence>
<reference evidence="1" key="1">
    <citation type="submission" date="2018-05" db="EMBL/GenBank/DDBJ databases">
        <authorList>
            <person name="Lanie J.A."/>
            <person name="Ng W.-L."/>
            <person name="Kazmierczak K.M."/>
            <person name="Andrzejewski T.M."/>
            <person name="Davidsen T.M."/>
            <person name="Wayne K.J."/>
            <person name="Tettelin H."/>
            <person name="Glass J.I."/>
            <person name="Rusch D."/>
            <person name="Podicherti R."/>
            <person name="Tsui H.-C.T."/>
            <person name="Winkler M.E."/>
        </authorList>
    </citation>
    <scope>NUCLEOTIDE SEQUENCE</scope>
</reference>
<name>A0A382NF02_9ZZZZ</name>
<accession>A0A382NF02</accession>
<dbReference type="AlphaFoldDB" id="A0A382NF02"/>
<proteinExistence type="predicted"/>
<dbReference type="EMBL" id="UINC01100059">
    <property type="protein sequence ID" value="SVC59813.1"/>
    <property type="molecule type" value="Genomic_DNA"/>
</dbReference>
<protein>
    <recommendedName>
        <fullName evidence="2">Dienelactone hydrolase domain-containing protein</fullName>
    </recommendedName>
</protein>
<organism evidence="1">
    <name type="scientific">marine metagenome</name>
    <dbReference type="NCBI Taxonomy" id="408172"/>
    <lineage>
        <taxon>unclassified sequences</taxon>
        <taxon>metagenomes</taxon>
        <taxon>ecological metagenomes</taxon>
    </lineage>
</organism>
<feature type="non-terminal residue" evidence="1">
    <location>
        <position position="1"/>
    </location>
</feature>